<dbReference type="Pfam" id="PF01844">
    <property type="entry name" value="HNH"/>
    <property type="match status" value="1"/>
</dbReference>
<dbReference type="GO" id="GO:0004519">
    <property type="term" value="F:endonuclease activity"/>
    <property type="evidence" value="ECO:0007669"/>
    <property type="project" value="UniProtKB-KW"/>
</dbReference>
<dbReference type="CDD" id="cd00085">
    <property type="entry name" value="HNHc"/>
    <property type="match status" value="1"/>
</dbReference>
<dbReference type="EMBL" id="CP081869">
    <property type="protein sequence ID" value="QZN99531.1"/>
    <property type="molecule type" value="Genomic_DNA"/>
</dbReference>
<evidence type="ECO:0000313" key="2">
    <source>
        <dbReference type="EMBL" id="QZN99531.1"/>
    </source>
</evidence>
<dbReference type="AlphaFoldDB" id="A0A9E6R8N5"/>
<evidence type="ECO:0000259" key="1">
    <source>
        <dbReference type="Pfam" id="PF01844"/>
    </source>
</evidence>
<gene>
    <name evidence="2" type="ORF">K6K41_22935</name>
</gene>
<keyword evidence="2" id="KW-0255">Endonuclease</keyword>
<evidence type="ECO:0000313" key="3">
    <source>
        <dbReference type="Proteomes" id="UP000825701"/>
    </source>
</evidence>
<keyword evidence="2" id="KW-0540">Nuclease</keyword>
<dbReference type="GO" id="GO:0008270">
    <property type="term" value="F:zinc ion binding"/>
    <property type="evidence" value="ECO:0007669"/>
    <property type="project" value="InterPro"/>
</dbReference>
<keyword evidence="3" id="KW-1185">Reference proteome</keyword>
<dbReference type="InterPro" id="IPR002711">
    <property type="entry name" value="HNH"/>
</dbReference>
<accession>A0A9E6R8N5</accession>
<feature type="domain" description="HNH" evidence="1">
    <location>
        <begin position="85"/>
        <end position="128"/>
    </location>
</feature>
<dbReference type="RefSeq" id="WP_378147669.1">
    <property type="nucleotide sequence ID" value="NZ_JBHRXS010000006.1"/>
</dbReference>
<dbReference type="GO" id="GO:0003676">
    <property type="term" value="F:nucleic acid binding"/>
    <property type="evidence" value="ECO:0007669"/>
    <property type="project" value="InterPro"/>
</dbReference>
<name>A0A9E6R8N5_9HYPH</name>
<organism evidence="2 3">
    <name type="scientific">Chenggangzhangella methanolivorans</name>
    <dbReference type="NCBI Taxonomy" id="1437009"/>
    <lineage>
        <taxon>Bacteria</taxon>
        <taxon>Pseudomonadati</taxon>
        <taxon>Pseudomonadota</taxon>
        <taxon>Alphaproteobacteria</taxon>
        <taxon>Hyphomicrobiales</taxon>
        <taxon>Methylopilaceae</taxon>
        <taxon>Chenggangzhangella</taxon>
    </lineage>
</organism>
<dbReference type="InterPro" id="IPR003615">
    <property type="entry name" value="HNH_nuc"/>
</dbReference>
<protein>
    <submittedName>
        <fullName evidence="2">HNH endonuclease</fullName>
    </submittedName>
</protein>
<dbReference type="Proteomes" id="UP000825701">
    <property type="component" value="Chromosome"/>
</dbReference>
<sequence length="152" mass="17104">MDEPKTRPGDPRRVFLCAERDRRGVRVASRISVAKPRIATIDTRRVRPPAKIAEAELQTPEHRAWAEEVKRRAGYRCEAIHDGRRCGKAAPAHRMFADHIRERRDGGEPLDPKNGQCLCGSDHSLKTAKARAARFKAWTGAARSRAPYGDSR</sequence>
<dbReference type="KEGG" id="cmet:K6K41_22935"/>
<proteinExistence type="predicted"/>
<keyword evidence="2" id="KW-0378">Hydrolase</keyword>
<reference evidence="2" key="1">
    <citation type="submission" date="2021-08" db="EMBL/GenBank/DDBJ databases">
        <authorList>
            <person name="Zhang H."/>
            <person name="Xu M."/>
            <person name="Yu Z."/>
            <person name="Yang L."/>
            <person name="Cai Y."/>
        </authorList>
    </citation>
    <scope>NUCLEOTIDE SEQUENCE</scope>
    <source>
        <strain evidence="2">CHL1</strain>
    </source>
</reference>
<dbReference type="Gene3D" id="1.10.30.50">
    <property type="match status" value="1"/>
</dbReference>